<feature type="compositionally biased region" description="Basic residues" evidence="1">
    <location>
        <begin position="1"/>
        <end position="10"/>
    </location>
</feature>
<reference evidence="2" key="1">
    <citation type="journal article" date="2013" name="ISME J.">
        <title>Previously unknown and highly divergent ssDNA viruses populate the oceans.</title>
        <authorList>
            <person name="Labonte J.M."/>
            <person name="Suttle C.A."/>
        </authorList>
    </citation>
    <scope>NUCLEOTIDE SEQUENCE</scope>
</reference>
<dbReference type="Gene3D" id="2.60.120.20">
    <property type="match status" value="1"/>
</dbReference>
<sequence length="238" mass="26961">MYKKRLHSFRKNTTDKKQNKDIKRLKTEVKRLKQGEEIKWYDIAKSSTAISSSGSIQPLLALDVWTSGNNTTRQNSREGNSINMLSYKLRGEVYIDPAFASPDASNKIRVLLVQMTDDNITPPALTDILEDTTSSASLYSFLKIKGQRRFKVHYDKQFNLQNTNQDATPYSTPTEPFRRNFVIKAKIPKKGMKVSYSQGSISGNGPVVNGFFLVAYSDSGVISHPAMVYRSRMRFADN</sequence>
<dbReference type="InterPro" id="IPR029053">
    <property type="entry name" value="Viral_coat"/>
</dbReference>
<accession>S4TEG7</accession>
<dbReference type="EMBL" id="JX904159">
    <property type="protein sequence ID" value="AGA18274.1"/>
    <property type="molecule type" value="Genomic_DNA"/>
</dbReference>
<evidence type="ECO:0000313" key="2">
    <source>
        <dbReference type="EMBL" id="AGA18274.1"/>
    </source>
</evidence>
<proteinExistence type="predicted"/>
<name>S4TEG7_9VIRU</name>
<organism evidence="2">
    <name type="scientific">uncultured marine virus</name>
    <dbReference type="NCBI Taxonomy" id="186617"/>
    <lineage>
        <taxon>Viruses</taxon>
        <taxon>environmental samples</taxon>
    </lineage>
</organism>
<evidence type="ECO:0000256" key="1">
    <source>
        <dbReference type="SAM" id="MobiDB-lite"/>
    </source>
</evidence>
<protein>
    <submittedName>
        <fullName evidence="2">Uncharacterized protein</fullName>
    </submittedName>
</protein>
<feature type="region of interest" description="Disordered" evidence="1">
    <location>
        <begin position="1"/>
        <end position="20"/>
    </location>
</feature>